<evidence type="ECO:0000259" key="3">
    <source>
        <dbReference type="PROSITE" id="PS51184"/>
    </source>
</evidence>
<dbReference type="OrthoDB" id="2158992at2759"/>
<feature type="region of interest" description="Disordered" evidence="1">
    <location>
        <begin position="851"/>
        <end position="894"/>
    </location>
</feature>
<evidence type="ECO:0000256" key="1">
    <source>
        <dbReference type="SAM" id="MobiDB-lite"/>
    </source>
</evidence>
<feature type="compositionally biased region" description="Polar residues" evidence="1">
    <location>
        <begin position="54"/>
        <end position="66"/>
    </location>
</feature>
<evidence type="ECO:0000313" key="4">
    <source>
        <dbReference type="EMBL" id="KXS18888.1"/>
    </source>
</evidence>
<dbReference type="EMBL" id="KQ965740">
    <property type="protein sequence ID" value="KXS18888.1"/>
    <property type="molecule type" value="Genomic_DNA"/>
</dbReference>
<feature type="compositionally biased region" description="Basic residues" evidence="1">
    <location>
        <begin position="318"/>
        <end position="338"/>
    </location>
</feature>
<dbReference type="Pfam" id="PF02373">
    <property type="entry name" value="JmjC"/>
    <property type="match status" value="1"/>
</dbReference>
<dbReference type="InterPro" id="IPR003347">
    <property type="entry name" value="JmjC_dom"/>
</dbReference>
<feature type="domain" description="JmjC" evidence="3">
    <location>
        <begin position="515"/>
        <end position="677"/>
    </location>
</feature>
<feature type="domain" description="JmjN" evidence="2">
    <location>
        <begin position="164"/>
        <end position="205"/>
    </location>
</feature>
<dbReference type="GO" id="GO:0000785">
    <property type="term" value="C:chromatin"/>
    <property type="evidence" value="ECO:0007669"/>
    <property type="project" value="TreeGrafter"/>
</dbReference>
<feature type="region of interest" description="Disordered" evidence="1">
    <location>
        <begin position="264"/>
        <end position="350"/>
    </location>
</feature>
<feature type="compositionally biased region" description="Acidic residues" evidence="1">
    <location>
        <begin position="288"/>
        <end position="308"/>
    </location>
</feature>
<feature type="region of interest" description="Disordered" evidence="1">
    <location>
        <begin position="972"/>
        <end position="1025"/>
    </location>
</feature>
<dbReference type="GO" id="GO:0032454">
    <property type="term" value="F:histone H3K9 demethylase activity"/>
    <property type="evidence" value="ECO:0007669"/>
    <property type="project" value="TreeGrafter"/>
</dbReference>
<dbReference type="SUPFAM" id="SSF51197">
    <property type="entry name" value="Clavaminate synthase-like"/>
    <property type="match status" value="1"/>
</dbReference>
<dbReference type="PANTHER" id="PTHR10694:SF7">
    <property type="entry name" value="[HISTONE H3]-TRIMETHYL-L-LYSINE(9) DEMETHYLASE"/>
    <property type="match status" value="1"/>
</dbReference>
<dbReference type="GO" id="GO:0010468">
    <property type="term" value="P:regulation of gene expression"/>
    <property type="evidence" value="ECO:0007669"/>
    <property type="project" value="TreeGrafter"/>
</dbReference>
<accession>A0A139AQ85</accession>
<feature type="compositionally biased region" description="Basic and acidic residues" evidence="1">
    <location>
        <begin position="90"/>
        <end position="105"/>
    </location>
</feature>
<dbReference type="AlphaFoldDB" id="A0A139AQ85"/>
<protein>
    <submittedName>
        <fullName evidence="4">JmjC-domain-containing protein</fullName>
    </submittedName>
</protein>
<feature type="compositionally biased region" description="Polar residues" evidence="1">
    <location>
        <begin position="811"/>
        <end position="833"/>
    </location>
</feature>
<name>A0A139AQ85_GONPJ</name>
<keyword evidence="5" id="KW-1185">Reference proteome</keyword>
<proteinExistence type="predicted"/>
<dbReference type="STRING" id="1344416.A0A139AQ85"/>
<dbReference type="PROSITE" id="PS51183">
    <property type="entry name" value="JMJN"/>
    <property type="match status" value="1"/>
</dbReference>
<dbReference type="GO" id="GO:0005634">
    <property type="term" value="C:nucleus"/>
    <property type="evidence" value="ECO:0007669"/>
    <property type="project" value="TreeGrafter"/>
</dbReference>
<feature type="region of interest" description="Disordered" evidence="1">
    <location>
        <begin position="1"/>
        <end position="23"/>
    </location>
</feature>
<feature type="region of interest" description="Disordered" evidence="1">
    <location>
        <begin position="48"/>
        <end position="138"/>
    </location>
</feature>
<gene>
    <name evidence="4" type="ORF">M427DRAFT_53370</name>
</gene>
<dbReference type="SMART" id="SM00545">
    <property type="entry name" value="JmjN"/>
    <property type="match status" value="1"/>
</dbReference>
<evidence type="ECO:0000259" key="2">
    <source>
        <dbReference type="PROSITE" id="PS51183"/>
    </source>
</evidence>
<dbReference type="GO" id="GO:0051864">
    <property type="term" value="F:histone H3K36 demethylase activity"/>
    <property type="evidence" value="ECO:0007669"/>
    <property type="project" value="TreeGrafter"/>
</dbReference>
<organism evidence="4 5">
    <name type="scientific">Gonapodya prolifera (strain JEL478)</name>
    <name type="common">Monoblepharis prolifera</name>
    <dbReference type="NCBI Taxonomy" id="1344416"/>
    <lineage>
        <taxon>Eukaryota</taxon>
        <taxon>Fungi</taxon>
        <taxon>Fungi incertae sedis</taxon>
        <taxon>Chytridiomycota</taxon>
        <taxon>Chytridiomycota incertae sedis</taxon>
        <taxon>Monoblepharidomycetes</taxon>
        <taxon>Monoblepharidales</taxon>
        <taxon>Gonapodyaceae</taxon>
        <taxon>Gonapodya</taxon>
    </lineage>
</organism>
<dbReference type="Gene3D" id="2.60.120.650">
    <property type="entry name" value="Cupin"/>
    <property type="match status" value="2"/>
</dbReference>
<dbReference type="PANTHER" id="PTHR10694">
    <property type="entry name" value="LYSINE-SPECIFIC DEMETHYLASE"/>
    <property type="match status" value="1"/>
</dbReference>
<evidence type="ECO:0000313" key="5">
    <source>
        <dbReference type="Proteomes" id="UP000070544"/>
    </source>
</evidence>
<dbReference type="InterPro" id="IPR003349">
    <property type="entry name" value="JmjN"/>
</dbReference>
<feature type="region of interest" description="Disordered" evidence="1">
    <location>
        <begin position="690"/>
        <end position="713"/>
    </location>
</feature>
<dbReference type="Proteomes" id="UP000070544">
    <property type="component" value="Unassembled WGS sequence"/>
</dbReference>
<sequence>MRSNAKRPATVSTAPKERPQVGIEMVQNAPPSMIDGSAAVKMAEKLSVTAKMQDPNQVEGPQTHSFSVGALPGIEPPGEDRELLSASVDKSSDVSDAEHSRKDAPVETTQSNPELNKPDGEDTGPVSDDNDSESNEGDCSCCSLDRFPNALGAKPDHFFEPHGMAVFRPTDEQFKDFHAYLAAIEPWGLERGGVKIISPEGFKSDIGLPSQYAPRRLSIFRLRTPITQHFNGRNGVYRQLNMETRRREWSFGEFARDALREINRPPGVEYGDEERNRRGRKRSRGEEPEAIEGEDEDGSEDEEEEDQDWNPSDAIARAKNRPVRARRQPVSRRGRGGRARPISSETGNVVDDALASPVALVGPDAEALDECSDGEDISDISTVIPILPSQDGMSDDPKDAFVVTPASPPDTSDERSVHMEGDEKNEAGLLEPQQSVNLMSSIASPPKRKKIVKRRTLPSLHNPELLPEELLQTIFTLNERYNDELERELERHYWRNLAYGTPTYGADQQGTVFERGKAGQWNLGRLDNILKKITINIPGITSPYVYFGMWKATFAWHLEDVDLYSINYLHFGAPKTWYFVPPQHKERLERIAQSLFPADAKRCTEFLRHKEFVMSPTFLRQWGIPCHRICQRQGEFIVTFPGAYHQGFNCGLNCAEAVNFGTDRWIETGMKSKWCNCVPDAVKIDVRGLFGPPITPPPDSPPGEHSHNGPPGLFALGTVNGSDKFGMRPGDDQPEWKSFLALPPGTIRMPVLPGHRGVIVPPPGVSAQELPPAKRKKLGGKHGFGASMVGLADMDGKFEFGVGPTRPPRPNNSGTNQHPNDQRNTSNGGSVTQVNYEGYLGTLERVLGYSVAGSSGNSGPQTGGPGSFRRNDQPQTQNWSQPQKNSPVPPPPLKVNQLLGQLQITRPAAAPAPIASDALRLYQEGLSQLVANNPRQPAFPSAPSGYAAPWYGPPAAPFPYMAPQFSQPFGVPSNPRYSSSSHTMPPGNRMGMPTFSQHPQQQEPPRQPPYTNHVTRQALDPYGNMVGQPALPDLLAMLRRN</sequence>
<dbReference type="Pfam" id="PF02375">
    <property type="entry name" value="JmjN"/>
    <property type="match status" value="1"/>
</dbReference>
<dbReference type="PROSITE" id="PS51184">
    <property type="entry name" value="JMJC"/>
    <property type="match status" value="1"/>
</dbReference>
<feature type="region of interest" description="Disordered" evidence="1">
    <location>
        <begin position="798"/>
        <end position="833"/>
    </location>
</feature>
<dbReference type="SMART" id="SM00558">
    <property type="entry name" value="JmjC"/>
    <property type="match status" value="1"/>
</dbReference>
<reference evidence="4 5" key="1">
    <citation type="journal article" date="2015" name="Genome Biol. Evol.">
        <title>Phylogenomic analyses indicate that early fungi evolved digesting cell walls of algal ancestors of land plants.</title>
        <authorList>
            <person name="Chang Y."/>
            <person name="Wang S."/>
            <person name="Sekimoto S."/>
            <person name="Aerts A.L."/>
            <person name="Choi C."/>
            <person name="Clum A."/>
            <person name="LaButti K.M."/>
            <person name="Lindquist E.A."/>
            <person name="Yee Ngan C."/>
            <person name="Ohm R.A."/>
            <person name="Salamov A.A."/>
            <person name="Grigoriev I.V."/>
            <person name="Spatafora J.W."/>
            <person name="Berbee M.L."/>
        </authorList>
    </citation>
    <scope>NUCLEOTIDE SEQUENCE [LARGE SCALE GENOMIC DNA]</scope>
    <source>
        <strain evidence="4 5">JEL478</strain>
    </source>
</reference>